<dbReference type="AlphaFoldDB" id="A0A9J6B0H9"/>
<dbReference type="Proteomes" id="UP000824120">
    <property type="component" value="Chromosome 1"/>
</dbReference>
<name>A0A9J6B0H9_SOLCO</name>
<evidence type="ECO:0000313" key="2">
    <source>
        <dbReference type="EMBL" id="KAG5630317.1"/>
    </source>
</evidence>
<sequence>MDGRCGHRPLQAVVYGGLSRNLWRVKERTNYKVGNGEKIAFGMTFGVGEALKHAFVLHSPSQGQASMASHGRDKGGTSGERESSSVKSAYERTESLEEQHAGWPRRMIRRTKFPTR</sequence>
<proteinExistence type="predicted"/>
<organism evidence="2 3">
    <name type="scientific">Solanum commersonii</name>
    <name type="common">Commerson's wild potato</name>
    <name type="synonym">Commerson's nightshade</name>
    <dbReference type="NCBI Taxonomy" id="4109"/>
    <lineage>
        <taxon>Eukaryota</taxon>
        <taxon>Viridiplantae</taxon>
        <taxon>Streptophyta</taxon>
        <taxon>Embryophyta</taxon>
        <taxon>Tracheophyta</taxon>
        <taxon>Spermatophyta</taxon>
        <taxon>Magnoliopsida</taxon>
        <taxon>eudicotyledons</taxon>
        <taxon>Gunneridae</taxon>
        <taxon>Pentapetalae</taxon>
        <taxon>asterids</taxon>
        <taxon>lamiids</taxon>
        <taxon>Solanales</taxon>
        <taxon>Solanaceae</taxon>
        <taxon>Solanoideae</taxon>
        <taxon>Solaneae</taxon>
        <taxon>Solanum</taxon>
    </lineage>
</organism>
<evidence type="ECO:0000256" key="1">
    <source>
        <dbReference type="SAM" id="MobiDB-lite"/>
    </source>
</evidence>
<evidence type="ECO:0000313" key="3">
    <source>
        <dbReference type="Proteomes" id="UP000824120"/>
    </source>
</evidence>
<feature type="compositionally biased region" description="Basic and acidic residues" evidence="1">
    <location>
        <begin position="70"/>
        <end position="100"/>
    </location>
</feature>
<gene>
    <name evidence="2" type="ORF">H5410_002034</name>
</gene>
<feature type="compositionally biased region" description="Basic residues" evidence="1">
    <location>
        <begin position="106"/>
        <end position="116"/>
    </location>
</feature>
<feature type="region of interest" description="Disordered" evidence="1">
    <location>
        <begin position="61"/>
        <end position="116"/>
    </location>
</feature>
<dbReference type="EMBL" id="JACXVP010000001">
    <property type="protein sequence ID" value="KAG5630317.1"/>
    <property type="molecule type" value="Genomic_DNA"/>
</dbReference>
<accession>A0A9J6B0H9</accession>
<protein>
    <submittedName>
        <fullName evidence="2">Uncharacterized protein</fullName>
    </submittedName>
</protein>
<reference evidence="2 3" key="1">
    <citation type="submission" date="2020-09" db="EMBL/GenBank/DDBJ databases">
        <title>De no assembly of potato wild relative species, Solanum commersonii.</title>
        <authorList>
            <person name="Cho K."/>
        </authorList>
    </citation>
    <scope>NUCLEOTIDE SEQUENCE [LARGE SCALE GENOMIC DNA]</scope>
    <source>
        <strain evidence="2">LZ3.2</strain>
        <tissue evidence="2">Leaf</tissue>
    </source>
</reference>
<comment type="caution">
    <text evidence="2">The sequence shown here is derived from an EMBL/GenBank/DDBJ whole genome shotgun (WGS) entry which is preliminary data.</text>
</comment>
<keyword evidence="3" id="KW-1185">Reference proteome</keyword>